<dbReference type="AlphaFoldDB" id="A0A9Q4DKM4"/>
<protein>
    <submittedName>
        <fullName evidence="1">Uncharacterized protein</fullName>
    </submittedName>
</protein>
<evidence type="ECO:0000313" key="2">
    <source>
        <dbReference type="Proteomes" id="UP001077788"/>
    </source>
</evidence>
<organism evidence="1 2">
    <name type="scientific">Actinobacillus pleuropneumoniae</name>
    <name type="common">Haemophilus pleuropneumoniae</name>
    <dbReference type="NCBI Taxonomy" id="715"/>
    <lineage>
        <taxon>Bacteria</taxon>
        <taxon>Pseudomonadati</taxon>
        <taxon>Pseudomonadota</taxon>
        <taxon>Gammaproteobacteria</taxon>
        <taxon>Pasteurellales</taxon>
        <taxon>Pasteurellaceae</taxon>
        <taxon>Actinobacillus</taxon>
    </lineage>
</organism>
<reference evidence="1" key="1">
    <citation type="journal article" date="2021" name="Vet Sci">
        <title>O-Serogroups and Pathovirotypes of Escherichia coli Isolated from Post-Weaning Piglets Showing Diarrhoea and/or Oedema in South Korea.</title>
        <authorList>
            <person name="Byun J.W."/>
            <person name="Moon B.Y."/>
            <person name="Do K.H."/>
            <person name="Lee K."/>
            <person name="Lee H.Y."/>
            <person name="Kim W.I."/>
            <person name="So B."/>
            <person name="Lee W.K."/>
        </authorList>
    </citation>
    <scope>NUCLEOTIDE SEQUENCE</scope>
    <source>
        <strain evidence="1">84/14</strain>
    </source>
</reference>
<dbReference type="RefSeq" id="WP_267992615.1">
    <property type="nucleotide sequence ID" value="NZ_JAPQFC010001440.1"/>
</dbReference>
<feature type="non-terminal residue" evidence="1">
    <location>
        <position position="90"/>
    </location>
</feature>
<reference evidence="1" key="2">
    <citation type="submission" date="2022-12" db="EMBL/GenBank/DDBJ databases">
        <authorList>
            <person name="Kardos G."/>
            <person name="Sarkozi R."/>
            <person name="Laczko L."/>
            <person name="Marton S."/>
            <person name="Makrai L."/>
            <person name="Banyai K."/>
            <person name="Fodor L."/>
        </authorList>
    </citation>
    <scope>NUCLEOTIDE SEQUENCE</scope>
    <source>
        <strain evidence="1">84/14</strain>
    </source>
</reference>
<dbReference type="Proteomes" id="UP001077788">
    <property type="component" value="Unassembled WGS sequence"/>
</dbReference>
<proteinExistence type="predicted"/>
<sequence>TNGNNILVQASKCQGITGVEPPLKTTQPMQSLPFLPSKVKFEDPLSTINEKHDAFNGKNRQYGPVLNHQETTNGHFVQSITKKRKLDDTY</sequence>
<feature type="non-terminal residue" evidence="1">
    <location>
        <position position="1"/>
    </location>
</feature>
<comment type="caution">
    <text evidence="1">The sequence shown here is derived from an EMBL/GenBank/DDBJ whole genome shotgun (WGS) entry which is preliminary data.</text>
</comment>
<dbReference type="EMBL" id="JAPQFC010001440">
    <property type="protein sequence ID" value="MCY6525160.1"/>
    <property type="molecule type" value="Genomic_DNA"/>
</dbReference>
<accession>A0A9Q4DKM4</accession>
<evidence type="ECO:0000313" key="1">
    <source>
        <dbReference type="EMBL" id="MCY6525160.1"/>
    </source>
</evidence>
<gene>
    <name evidence="1" type="ORF">OYG11_13260</name>
</gene>
<name>A0A9Q4DKM4_ACTPL</name>